<dbReference type="Proteomes" id="UP000006050">
    <property type="component" value="Chromosome"/>
</dbReference>
<dbReference type="AlphaFoldDB" id="I3Z743"/>
<dbReference type="EMBL" id="CP003281">
    <property type="protein sequence ID" value="AFL85061.1"/>
    <property type="molecule type" value="Genomic_DNA"/>
</dbReference>
<evidence type="ECO:0000256" key="4">
    <source>
        <dbReference type="PIRSR" id="PIRSR620019-1"/>
    </source>
</evidence>
<keyword evidence="3" id="KW-0677">Repeat</keyword>
<gene>
    <name evidence="6" type="ordered locus">Belba_2507</name>
</gene>
<evidence type="ECO:0000256" key="5">
    <source>
        <dbReference type="PIRSR" id="PIRSR620019-2"/>
    </source>
</evidence>
<keyword evidence="6" id="KW-0012">Acyltransferase</keyword>
<feature type="active site" description="Proton acceptor" evidence="4">
    <location>
        <position position="132"/>
    </location>
</feature>
<dbReference type="InterPro" id="IPR018357">
    <property type="entry name" value="Hexapep_transf_CS"/>
</dbReference>
<accession>I3Z743</accession>
<evidence type="ECO:0000256" key="2">
    <source>
        <dbReference type="ARBA" id="ARBA00022679"/>
    </source>
</evidence>
<reference evidence="7" key="1">
    <citation type="submission" date="2012-06" db="EMBL/GenBank/DDBJ databases">
        <title>The complete genome of Belliella baltica DSM 15883.</title>
        <authorList>
            <person name="Lucas S."/>
            <person name="Copeland A."/>
            <person name="Lapidus A."/>
            <person name="Goodwin L."/>
            <person name="Pitluck S."/>
            <person name="Peters L."/>
            <person name="Mikhailova N."/>
            <person name="Davenport K."/>
            <person name="Kyrpides N."/>
            <person name="Mavromatis K."/>
            <person name="Pagani I."/>
            <person name="Ivanova N."/>
            <person name="Ovchinnikova G."/>
            <person name="Zeytun A."/>
            <person name="Detter J.C."/>
            <person name="Han C."/>
            <person name="Land M."/>
            <person name="Hauser L."/>
            <person name="Markowitz V."/>
            <person name="Cheng J.-F."/>
            <person name="Hugenholtz P."/>
            <person name="Woyke T."/>
            <person name="Wu D."/>
            <person name="Tindall B."/>
            <person name="Pomrenke H."/>
            <person name="Brambilla E."/>
            <person name="Klenk H.-P."/>
            <person name="Eisen J.A."/>
        </authorList>
    </citation>
    <scope>NUCLEOTIDE SEQUENCE [LARGE SCALE GENOMIC DNA]</scope>
    <source>
        <strain evidence="7">DSM 15883 / CIP 108006 / LMG 21964 / BA134</strain>
    </source>
</reference>
<dbReference type="eggNOG" id="COG1044">
    <property type="taxonomic scope" value="Bacteria"/>
</dbReference>
<dbReference type="STRING" id="866536.Belba_2507"/>
<dbReference type="Gene3D" id="2.160.10.10">
    <property type="entry name" value="Hexapeptide repeat proteins"/>
    <property type="match status" value="1"/>
</dbReference>
<dbReference type="OrthoDB" id="9812571at2"/>
<dbReference type="PANTHER" id="PTHR43300:SF7">
    <property type="entry name" value="UDP-N-ACETYLBACILLOSAMINE N-ACETYLTRANSFERASE"/>
    <property type="match status" value="1"/>
</dbReference>
<organism evidence="6 7">
    <name type="scientific">Belliella baltica (strain DSM 15883 / CIP 108006 / LMG 21964 / BA134)</name>
    <dbReference type="NCBI Taxonomy" id="866536"/>
    <lineage>
        <taxon>Bacteria</taxon>
        <taxon>Pseudomonadati</taxon>
        <taxon>Bacteroidota</taxon>
        <taxon>Cytophagia</taxon>
        <taxon>Cytophagales</taxon>
        <taxon>Cyclobacteriaceae</taxon>
        <taxon>Belliella</taxon>
    </lineage>
</organism>
<dbReference type="InterPro" id="IPR011004">
    <property type="entry name" value="Trimer_LpxA-like_sf"/>
</dbReference>
<dbReference type="HOGENOM" id="CLU_081811_2_0_10"/>
<name>I3Z743_BELBD</name>
<sequence length="200" mass="21884">MKRIAIIGSGSLGIQFQHWIENYSNDEFVGYFDDFSKHEKVLGKIDELFSQQDAFDELLIAIGYNHLAFKHQLAQKIKAFEIPFYTFIHPTAYVDCTATIGMGSVVYPNATIDQRVTIGEHTVLNNGVIISHDSSIGDCSFLAPGVQVSGNVSIGHCSFIGTGTILKNNLEIVPHTIIGAGSLVLQTIARPGTYFGHPIK</sequence>
<comment type="similarity">
    <text evidence="1">Belongs to the transferase hexapeptide repeat family.</text>
</comment>
<dbReference type="PROSITE" id="PS00101">
    <property type="entry name" value="HEXAPEP_TRANSFERASES"/>
    <property type="match status" value="1"/>
</dbReference>
<keyword evidence="7" id="KW-1185">Reference proteome</keyword>
<protein>
    <submittedName>
        <fullName evidence="6">Sugar O-acyltransferase, sialic acid O-acetyltransferase NeuD family</fullName>
    </submittedName>
</protein>
<evidence type="ECO:0000256" key="3">
    <source>
        <dbReference type="ARBA" id="ARBA00022737"/>
    </source>
</evidence>
<dbReference type="RefSeq" id="WP_014773019.1">
    <property type="nucleotide sequence ID" value="NC_018010.1"/>
</dbReference>
<dbReference type="InterPro" id="IPR050179">
    <property type="entry name" value="Trans_hexapeptide_repeat"/>
</dbReference>
<evidence type="ECO:0000313" key="6">
    <source>
        <dbReference type="EMBL" id="AFL85061.1"/>
    </source>
</evidence>
<feature type="binding site" evidence="5">
    <location>
        <position position="63"/>
    </location>
    <ligand>
        <name>substrate</name>
    </ligand>
</feature>
<keyword evidence="2 6" id="KW-0808">Transferase</keyword>
<evidence type="ECO:0000256" key="1">
    <source>
        <dbReference type="ARBA" id="ARBA00007274"/>
    </source>
</evidence>
<evidence type="ECO:0000313" key="7">
    <source>
        <dbReference type="Proteomes" id="UP000006050"/>
    </source>
</evidence>
<dbReference type="PANTHER" id="PTHR43300">
    <property type="entry name" value="ACETYLTRANSFERASE"/>
    <property type="match status" value="1"/>
</dbReference>
<feature type="site" description="Increases basicity of active site His" evidence="4">
    <location>
        <position position="133"/>
    </location>
</feature>
<dbReference type="NCBIfam" id="TIGR03570">
    <property type="entry name" value="NeuD_NnaD"/>
    <property type="match status" value="1"/>
</dbReference>
<dbReference type="KEGG" id="bbd:Belba_2507"/>
<dbReference type="CDD" id="cd03360">
    <property type="entry name" value="LbH_AT_putative"/>
    <property type="match status" value="1"/>
</dbReference>
<dbReference type="GO" id="GO:0016746">
    <property type="term" value="F:acyltransferase activity"/>
    <property type="evidence" value="ECO:0007669"/>
    <property type="project" value="UniProtKB-KW"/>
</dbReference>
<dbReference type="Gene3D" id="3.40.50.20">
    <property type="match status" value="1"/>
</dbReference>
<dbReference type="InterPro" id="IPR020019">
    <property type="entry name" value="AcTrfase_PglD-like"/>
</dbReference>
<dbReference type="SUPFAM" id="SSF51161">
    <property type="entry name" value="Trimeric LpxA-like enzymes"/>
    <property type="match status" value="1"/>
</dbReference>
<proteinExistence type="inferred from homology"/>